<dbReference type="SUPFAM" id="SSF51182">
    <property type="entry name" value="RmlC-like cupins"/>
    <property type="match status" value="1"/>
</dbReference>
<keyword evidence="5" id="KW-1185">Reference proteome</keyword>
<dbReference type="PANTHER" id="PTHR31189">
    <property type="entry name" value="OS03G0336100 PROTEIN-RELATED"/>
    <property type="match status" value="1"/>
</dbReference>
<feature type="region of interest" description="Disordered" evidence="1">
    <location>
        <begin position="39"/>
        <end position="74"/>
    </location>
</feature>
<feature type="domain" description="Cupin type-1" evidence="3">
    <location>
        <begin position="333"/>
        <end position="482"/>
    </location>
</feature>
<dbReference type="Gene3D" id="2.60.120.10">
    <property type="entry name" value="Jelly Rolls"/>
    <property type="match status" value="2"/>
</dbReference>
<evidence type="ECO:0000313" key="4">
    <source>
        <dbReference type="EnsemblPlants" id="OPUNC03G15950.1"/>
    </source>
</evidence>
<organism evidence="4">
    <name type="scientific">Oryza punctata</name>
    <name type="common">Red rice</name>
    <dbReference type="NCBI Taxonomy" id="4537"/>
    <lineage>
        <taxon>Eukaryota</taxon>
        <taxon>Viridiplantae</taxon>
        <taxon>Streptophyta</taxon>
        <taxon>Embryophyta</taxon>
        <taxon>Tracheophyta</taxon>
        <taxon>Spermatophyta</taxon>
        <taxon>Magnoliopsida</taxon>
        <taxon>Liliopsida</taxon>
        <taxon>Poales</taxon>
        <taxon>Poaceae</taxon>
        <taxon>BOP clade</taxon>
        <taxon>Oryzoideae</taxon>
        <taxon>Oryzeae</taxon>
        <taxon>Oryzinae</taxon>
        <taxon>Oryza</taxon>
    </lineage>
</organism>
<accession>A0A0E0KDF3</accession>
<evidence type="ECO:0000313" key="5">
    <source>
        <dbReference type="Proteomes" id="UP000026962"/>
    </source>
</evidence>
<name>A0A0E0KDF3_ORYPU</name>
<dbReference type="EnsemblPlants" id="OPUNC03G15950.1">
    <property type="protein sequence ID" value="OPUNC03G15950.1"/>
    <property type="gene ID" value="OPUNC03G15950"/>
</dbReference>
<feature type="chain" id="PRO_5002365334" description="Cupin type-1 domain-containing protein" evidence="2">
    <location>
        <begin position="29"/>
        <end position="531"/>
    </location>
</feature>
<dbReference type="OMA" id="FYILNTE"/>
<dbReference type="CDD" id="cd02244">
    <property type="entry name" value="cupin_7S_vicilin-like_N"/>
    <property type="match status" value="1"/>
</dbReference>
<dbReference type="InterPro" id="IPR014710">
    <property type="entry name" value="RmlC-like_jellyroll"/>
</dbReference>
<dbReference type="Gramene" id="OPUNC03G15950.1">
    <property type="protein sequence ID" value="OPUNC03G15950.1"/>
    <property type="gene ID" value="OPUNC03G15950"/>
</dbReference>
<dbReference type="CDD" id="cd02245">
    <property type="entry name" value="cupin_7S_vicilin-like_C"/>
    <property type="match status" value="1"/>
</dbReference>
<reference evidence="4" key="2">
    <citation type="submission" date="2018-05" db="EMBL/GenBank/DDBJ databases">
        <title>OpunRS2 (Oryza punctata Reference Sequence Version 2).</title>
        <authorList>
            <person name="Zhang J."/>
            <person name="Kudrna D."/>
            <person name="Lee S."/>
            <person name="Talag J."/>
            <person name="Welchert J."/>
            <person name="Wing R.A."/>
        </authorList>
    </citation>
    <scope>NUCLEOTIDE SEQUENCE [LARGE SCALE GENOMIC DNA]</scope>
</reference>
<keyword evidence="2" id="KW-0732">Signal</keyword>
<dbReference type="InterPro" id="IPR050253">
    <property type="entry name" value="Seed_Storage-Functional"/>
</dbReference>
<dbReference type="PANTHER" id="PTHR31189:SF2">
    <property type="entry name" value="RMLC-LIKE CUPINS SUPERFAMILY PROTEIN"/>
    <property type="match status" value="1"/>
</dbReference>
<feature type="signal peptide" evidence="2">
    <location>
        <begin position="1"/>
        <end position="28"/>
    </location>
</feature>
<dbReference type="InterPro" id="IPR006045">
    <property type="entry name" value="Cupin_1"/>
</dbReference>
<dbReference type="AlphaFoldDB" id="A0A0E0KDF3"/>
<proteinExistence type="predicted"/>
<dbReference type="Proteomes" id="UP000026962">
    <property type="component" value="Chromosome 3"/>
</dbReference>
<evidence type="ECO:0000256" key="2">
    <source>
        <dbReference type="SAM" id="SignalP"/>
    </source>
</evidence>
<feature type="compositionally biased region" description="Basic and acidic residues" evidence="1">
    <location>
        <begin position="502"/>
        <end position="517"/>
    </location>
</feature>
<feature type="compositionally biased region" description="Acidic residues" evidence="1">
    <location>
        <begin position="40"/>
        <end position="55"/>
    </location>
</feature>
<sequence>MGRRRVAAAVVALAPLLMLLLLLSRCSAAAARHGGKGWDWEEEREGEWRPEEEEEGGKGGGGVDPGPKPRPAERGLFVLDRGEKRGWSAASGCCREGLMHIGFITMEPKTLFVPQYVDSNLILFVELGEVKVGWMHKDELVEKNLKMGDVLHIDAGSTFYMVNSGKGQRLKIICSIDASDNIGFSPYQAFFLGGGGGGARHPQSVLAGFDPKTLVTALNTTYEDLEQTLLVETGRGPIMYYTTEPVSGGQGDVGVGYRGAAAAAAAGQWRPVGRGEEEDKEEELVVDEPSSTWSWRKLVGRLLGVVGGGAPSNSVAAKPKKKKDKTVRAPEPYNLYEHGTGFHNAYGSSVAVDKHDYEPLGHSDIGVYLVNLSAGSMMAPHVNPRATEYGVVLSGTGCIEVVFPNGSKAMSATVRAGDVFYIPRYFPFCQVASRRGPFVFFGFTTSARRNHPQFLVGASSVLRALLGPELAAAFGVPEKAMRKLVLAQNEAVILPSWPEKKKKWEEPEDERREEKAAGKQRKPWVIEQVAK</sequence>
<dbReference type="STRING" id="4537.A0A0E0KDF3"/>
<dbReference type="HOGENOM" id="CLU_027536_0_0_1"/>
<dbReference type="Pfam" id="PF00190">
    <property type="entry name" value="Cupin_1"/>
    <property type="match status" value="1"/>
</dbReference>
<protein>
    <recommendedName>
        <fullName evidence="3">Cupin type-1 domain-containing protein</fullName>
    </recommendedName>
</protein>
<feature type="domain" description="Cupin type-1" evidence="3">
    <location>
        <begin position="77"/>
        <end position="226"/>
    </location>
</feature>
<evidence type="ECO:0000256" key="1">
    <source>
        <dbReference type="SAM" id="MobiDB-lite"/>
    </source>
</evidence>
<dbReference type="eggNOG" id="ENOG502QRZP">
    <property type="taxonomic scope" value="Eukaryota"/>
</dbReference>
<evidence type="ECO:0000259" key="3">
    <source>
        <dbReference type="SMART" id="SM00835"/>
    </source>
</evidence>
<dbReference type="SMART" id="SM00835">
    <property type="entry name" value="Cupin_1"/>
    <property type="match status" value="2"/>
</dbReference>
<reference evidence="4" key="1">
    <citation type="submission" date="2015-04" db="UniProtKB">
        <authorList>
            <consortium name="EnsemblPlants"/>
        </authorList>
    </citation>
    <scope>IDENTIFICATION</scope>
</reference>
<feature type="region of interest" description="Disordered" evidence="1">
    <location>
        <begin position="502"/>
        <end position="531"/>
    </location>
</feature>
<dbReference type="InterPro" id="IPR011051">
    <property type="entry name" value="RmlC_Cupin_sf"/>
</dbReference>